<gene>
    <name evidence="2" type="ORF">BFC18_03285</name>
</gene>
<keyword evidence="3" id="KW-1185">Reference proteome</keyword>
<dbReference type="InterPro" id="IPR029032">
    <property type="entry name" value="AhpD-like"/>
</dbReference>
<keyword evidence="1" id="KW-0175">Coiled coil</keyword>
<dbReference type="Proteomes" id="UP000175691">
    <property type="component" value="Unassembled WGS sequence"/>
</dbReference>
<evidence type="ECO:0000313" key="3">
    <source>
        <dbReference type="Proteomes" id="UP000175691"/>
    </source>
</evidence>
<dbReference type="PANTHER" id="PTHR35446:SF3">
    <property type="entry name" value="CMD DOMAIN-CONTAINING PROTEIN"/>
    <property type="match status" value="1"/>
</dbReference>
<dbReference type="RefSeq" id="WP_070123524.1">
    <property type="nucleotide sequence ID" value="NZ_MDHN01000005.1"/>
</dbReference>
<comment type="caution">
    <text evidence="2">The sequence shown here is derived from an EMBL/GenBank/DDBJ whole genome shotgun (WGS) entry which is preliminary data.</text>
</comment>
<accession>A0A1E7ZFL4</accession>
<dbReference type="OrthoDB" id="9808310at2"/>
<proteinExistence type="predicted"/>
<dbReference type="AlphaFoldDB" id="A0A1E7ZFL4"/>
<dbReference type="STRING" id="1656094.BFC18_03285"/>
<sequence>MTTYTLHTQDTAPDKAKPLLENSKKSFGMIPNLHAVMASSPELLEGYQVLHDLAQKTDFSADELTVVWQTVNVEHQCHYCVPAHTGIAKNMKVDDKLIDALRNNEELEDAKLNALRNAVLSVTRGRGHIDDAAMKGFTDAGYTSRNMLDIILILAQKVMSNYTNHLAETPVDAAFEKFAWTPVK</sequence>
<protein>
    <submittedName>
        <fullName evidence="2">Carboxymuconolactone decarboxylase</fullName>
    </submittedName>
</protein>
<evidence type="ECO:0000256" key="1">
    <source>
        <dbReference type="SAM" id="Coils"/>
    </source>
</evidence>
<dbReference type="PANTHER" id="PTHR35446">
    <property type="entry name" value="SI:CH211-175M2.5"/>
    <property type="match status" value="1"/>
</dbReference>
<dbReference type="Gene3D" id="1.20.1290.10">
    <property type="entry name" value="AhpD-like"/>
    <property type="match status" value="1"/>
</dbReference>
<dbReference type="EMBL" id="MDHN01000005">
    <property type="protein sequence ID" value="OFC72297.1"/>
    <property type="molecule type" value="Genomic_DNA"/>
</dbReference>
<reference evidence="2 3" key="1">
    <citation type="submission" date="2016-08" db="EMBL/GenBank/DDBJ databases">
        <authorList>
            <person name="Seilhamer J.J."/>
        </authorList>
    </citation>
    <scope>NUCLEOTIDE SEQUENCE [LARGE SCALE GENOMIC DNA]</scope>
    <source>
        <strain evidence="2 3">KCTC 42603</strain>
    </source>
</reference>
<evidence type="ECO:0000313" key="2">
    <source>
        <dbReference type="EMBL" id="OFC72297.1"/>
    </source>
</evidence>
<dbReference type="SUPFAM" id="SSF69118">
    <property type="entry name" value="AhpD-like"/>
    <property type="match status" value="1"/>
</dbReference>
<feature type="coiled-coil region" evidence="1">
    <location>
        <begin position="90"/>
        <end position="118"/>
    </location>
</feature>
<organism evidence="2 3">
    <name type="scientific">Alteromonas confluentis</name>
    <dbReference type="NCBI Taxonomy" id="1656094"/>
    <lineage>
        <taxon>Bacteria</taxon>
        <taxon>Pseudomonadati</taxon>
        <taxon>Pseudomonadota</taxon>
        <taxon>Gammaproteobacteria</taxon>
        <taxon>Alteromonadales</taxon>
        <taxon>Alteromonadaceae</taxon>
        <taxon>Alteromonas/Salinimonas group</taxon>
        <taxon>Alteromonas</taxon>
    </lineage>
</organism>
<name>A0A1E7ZFL4_9ALTE</name>